<dbReference type="GeneID" id="94296760"/>
<dbReference type="PROSITE" id="PS50026">
    <property type="entry name" value="EGF_3"/>
    <property type="match status" value="4"/>
</dbReference>
<dbReference type="InterPro" id="IPR002049">
    <property type="entry name" value="LE_dom"/>
</dbReference>
<comment type="caution">
    <text evidence="1">Lacks conserved residue(s) required for the propagation of feature annotation.</text>
</comment>
<protein>
    <submittedName>
        <fullName evidence="5">Tenascin-like protein</fullName>
    </submittedName>
</protein>
<dbReference type="Proteomes" id="UP000018208">
    <property type="component" value="Unassembled WGS sequence"/>
</dbReference>
<keyword evidence="1" id="KW-1015">Disulfide bond</keyword>
<dbReference type="OrthoDB" id="283575at2759"/>
<sequence>MTCSADTDCGKGECIDTVCACFQGYSGDQCASCASGFSQTAQGCLKNCTQLDCGRGFACTGGLLPAQAVCTCENANFDPAQRCMHCLEGFQPDNGMCVSDQCFNAGRLCSGHGICDSGCECFSFYTGETCNACTEDSVRTADGFCLRACREMNGKLQCPLFGSKCSQTVVPGRNVCVCEDKKSDLDHNCLTCQEGYSKTGEGCVVSTCVHNHTVCSGKGTCQNGSCACNADSGGLWCERCQGAADIMTNDGRCLPAGCVDLNSGIECFGNGSCAGGHGVCACNTGYSGKQCGDCGPGFKHYNGGCAAEACFQNRTDQEPCSSNGTCSQFGECECSGISGGSFCDECVSGFQKVSNGGCISVDCIVSAAQCNDKGFCIHINEDFRCLCQNGYSGNTNCVDCEEGYQLITGECISISCIGRASPLPCSGNGTCQVLDFVNDIEGCACQPGFIGRFCDDCDTEKGFSWTNNHTCANKACIGRDGYECAGNGECVHIYEQVFECRCQAGANGKFCHDCNEGFFKLREGKCVFESCISEAQECAGNGHCRQLGLSHRCICEGQFDSETNCKSCLSGYSLVGGRCQEGNGNKLSGGAIAGIVIGVLALLALIFLIVFVAMRRKPTGPSKAKSSVTKDTVGGQRFI</sequence>
<dbReference type="KEGG" id="ssao:94296760"/>
<organism evidence="5 6">
    <name type="scientific">Spironucleus salmonicida</name>
    <dbReference type="NCBI Taxonomy" id="348837"/>
    <lineage>
        <taxon>Eukaryota</taxon>
        <taxon>Metamonada</taxon>
        <taxon>Diplomonadida</taxon>
        <taxon>Hexamitidae</taxon>
        <taxon>Hexamitinae</taxon>
        <taxon>Spironucleus</taxon>
    </lineage>
</organism>
<feature type="region of interest" description="Disordered" evidence="2">
    <location>
        <begin position="619"/>
        <end position="639"/>
    </location>
</feature>
<dbReference type="InterPro" id="IPR000742">
    <property type="entry name" value="EGF"/>
</dbReference>
<keyword evidence="6" id="KW-1185">Reference proteome</keyword>
<evidence type="ECO:0000256" key="2">
    <source>
        <dbReference type="SAM" id="MobiDB-lite"/>
    </source>
</evidence>
<keyword evidence="3" id="KW-0472">Membrane</keyword>
<feature type="domain" description="EGF-like" evidence="4">
    <location>
        <begin position="472"/>
        <end position="512"/>
    </location>
</feature>
<proteinExistence type="predicted"/>
<comment type="caution">
    <text evidence="5">The sequence shown here is derived from an EMBL/GenBank/DDBJ whole genome shotgun (WGS) entry which is preliminary data.</text>
</comment>
<dbReference type="PROSITE" id="PS00022">
    <property type="entry name" value="EGF_1"/>
    <property type="match status" value="4"/>
</dbReference>
<keyword evidence="1" id="KW-0245">EGF-like domain</keyword>
<feature type="transmembrane region" description="Helical" evidence="3">
    <location>
        <begin position="587"/>
        <end position="613"/>
    </location>
</feature>
<dbReference type="PROSITE" id="PS01248">
    <property type="entry name" value="EGF_LAM_1"/>
    <property type="match status" value="3"/>
</dbReference>
<dbReference type="SMART" id="SM00181">
    <property type="entry name" value="EGF"/>
    <property type="match status" value="9"/>
</dbReference>
<gene>
    <name evidence="5" type="ORF">SS50377_22737</name>
</gene>
<feature type="domain" description="EGF-like" evidence="4">
    <location>
        <begin position="254"/>
        <end position="292"/>
    </location>
</feature>
<evidence type="ECO:0000313" key="6">
    <source>
        <dbReference type="Proteomes" id="UP000018208"/>
    </source>
</evidence>
<dbReference type="EMBL" id="AUWU02000003">
    <property type="protein sequence ID" value="KAH0575113.1"/>
    <property type="molecule type" value="Genomic_DNA"/>
</dbReference>
<dbReference type="RefSeq" id="XP_067765886.1">
    <property type="nucleotide sequence ID" value="XM_067906618.1"/>
</dbReference>
<evidence type="ECO:0000313" key="5">
    <source>
        <dbReference type="EMBL" id="KAH0575113.1"/>
    </source>
</evidence>
<feature type="disulfide bond" evidence="1">
    <location>
        <begin position="282"/>
        <end position="291"/>
    </location>
</feature>
<feature type="domain" description="EGF-like" evidence="4">
    <location>
        <begin position="359"/>
        <end position="398"/>
    </location>
</feature>
<evidence type="ECO:0000256" key="3">
    <source>
        <dbReference type="SAM" id="Phobius"/>
    </source>
</evidence>
<keyword evidence="3" id="KW-0812">Transmembrane</keyword>
<reference evidence="5 6" key="1">
    <citation type="journal article" date="2014" name="PLoS Genet.">
        <title>The Genome of Spironucleus salmonicida Highlights a Fish Pathogen Adapted to Fluctuating Environments.</title>
        <authorList>
            <person name="Xu F."/>
            <person name="Jerlstrom-Hultqvist J."/>
            <person name="Einarsson E."/>
            <person name="Astvaldsson A."/>
            <person name="Svard S.G."/>
            <person name="Andersson J.O."/>
        </authorList>
    </citation>
    <scope>NUCLEOTIDE SEQUENCE [LARGE SCALE GENOMIC DNA]</scope>
    <source>
        <strain evidence="5 6">ATCC 50377</strain>
    </source>
</reference>
<feature type="disulfide bond" evidence="1">
    <location>
        <begin position="502"/>
        <end position="511"/>
    </location>
</feature>
<feature type="domain" description="EGF-like" evidence="4">
    <location>
        <begin position="412"/>
        <end position="455"/>
    </location>
</feature>
<evidence type="ECO:0000256" key="1">
    <source>
        <dbReference type="PROSITE-ProRule" id="PRU00076"/>
    </source>
</evidence>
<accession>A0A9P8LW29</accession>
<keyword evidence="3" id="KW-1133">Transmembrane helix</keyword>
<feature type="disulfide bond" evidence="1">
    <location>
        <begin position="445"/>
        <end position="454"/>
    </location>
</feature>
<dbReference type="AlphaFoldDB" id="A0A9P8LW29"/>
<evidence type="ECO:0000259" key="4">
    <source>
        <dbReference type="PROSITE" id="PS50026"/>
    </source>
</evidence>
<name>A0A9P8LW29_9EUKA</name>